<evidence type="ECO:0000313" key="2">
    <source>
        <dbReference type="Proteomes" id="UP000095765"/>
    </source>
</evidence>
<name>A0A174UHP4_9FIRM</name>
<evidence type="ECO:0000313" key="1">
    <source>
        <dbReference type="EMBL" id="CUQ20856.1"/>
    </source>
</evidence>
<dbReference type="RefSeq" id="WP_055246108.1">
    <property type="nucleotide sequence ID" value="NZ_CABIWA010000027.1"/>
</dbReference>
<protein>
    <submittedName>
        <fullName evidence="1">Uncharacterized protein</fullName>
    </submittedName>
</protein>
<sequence length="87" mass="9946">MDNRFSAPYSHPRWWFEGSYTPSCFDCAHFRGAQKGKMVCLAFPDGIPLQLTKRGVIHDTPYPGDHGIQYEKYLGEDLEGEARHGKE</sequence>
<reference evidence="1 2" key="1">
    <citation type="submission" date="2015-09" db="EMBL/GenBank/DDBJ databases">
        <authorList>
            <consortium name="Pathogen Informatics"/>
        </authorList>
    </citation>
    <scope>NUCLEOTIDE SEQUENCE [LARGE SCALE GENOMIC DNA]</scope>
    <source>
        <strain evidence="1 2">2789STDY5834939</strain>
    </source>
</reference>
<dbReference type="Proteomes" id="UP000095765">
    <property type="component" value="Unassembled WGS sequence"/>
</dbReference>
<proteinExistence type="predicted"/>
<gene>
    <name evidence="1" type="ORF">ERS852551_03546</name>
</gene>
<dbReference type="EMBL" id="CZBE01000036">
    <property type="protein sequence ID" value="CUQ20856.1"/>
    <property type="molecule type" value="Genomic_DNA"/>
</dbReference>
<organism evidence="1 2">
    <name type="scientific">Anaerotruncus colihominis</name>
    <dbReference type="NCBI Taxonomy" id="169435"/>
    <lineage>
        <taxon>Bacteria</taxon>
        <taxon>Bacillati</taxon>
        <taxon>Bacillota</taxon>
        <taxon>Clostridia</taxon>
        <taxon>Eubacteriales</taxon>
        <taxon>Oscillospiraceae</taxon>
        <taxon>Anaerotruncus</taxon>
    </lineage>
</organism>
<dbReference type="OrthoDB" id="1495537at2"/>
<dbReference type="AlphaFoldDB" id="A0A174UHP4"/>
<accession>A0A174UHP4</accession>